<dbReference type="SUPFAM" id="SSF53383">
    <property type="entry name" value="PLP-dependent transferases"/>
    <property type="match status" value="1"/>
</dbReference>
<name>A0A1Y4LYH3_9FIRM</name>
<dbReference type="PANTHER" id="PTHR46383">
    <property type="entry name" value="ASPARTATE AMINOTRANSFERASE"/>
    <property type="match status" value="1"/>
</dbReference>
<dbReference type="RefSeq" id="WP_087413974.1">
    <property type="nucleotide sequence ID" value="NZ_NFKL01000001.1"/>
</dbReference>
<dbReference type="AlphaFoldDB" id="A0A1Y4LYH3"/>
<dbReference type="STRING" id="501571.GCA_900143195_02216"/>
<comment type="cofactor">
    <cofactor evidence="1 6">
        <name>pyridoxal 5'-phosphate</name>
        <dbReference type="ChEBI" id="CHEBI:597326"/>
    </cofactor>
</comment>
<dbReference type="EMBL" id="NFKL01000001">
    <property type="protein sequence ID" value="OUP60699.1"/>
    <property type="molecule type" value="Genomic_DNA"/>
</dbReference>
<protein>
    <recommendedName>
        <fullName evidence="6">Aminotransferase</fullName>
        <ecNumber evidence="6">2.6.1.-</ecNumber>
    </recommendedName>
</protein>
<organism evidence="8 9">
    <name type="scientific">Butyricicoccus pullicaecorum</name>
    <dbReference type="NCBI Taxonomy" id="501571"/>
    <lineage>
        <taxon>Bacteria</taxon>
        <taxon>Bacillati</taxon>
        <taxon>Bacillota</taxon>
        <taxon>Clostridia</taxon>
        <taxon>Eubacteriales</taxon>
        <taxon>Butyricicoccaceae</taxon>
        <taxon>Butyricicoccus</taxon>
    </lineage>
</organism>
<evidence type="ECO:0000256" key="3">
    <source>
        <dbReference type="ARBA" id="ARBA00022576"/>
    </source>
</evidence>
<proteinExistence type="inferred from homology"/>
<sequence>MIDYSKVLSERVQAVKPSGIRKFFDLASTMKDVISLGVGEPDFETPWQVRRAGIASLEKGRTFYTSNWGLQQLRDEIAGLALRRYDLFYDPHDEIVVTVGGSEAIDNALRAIVSLGDEVLIPEPSFVCYTPLTTLAGGVPVAIPTVAEEGFKLTPERLRAAITPKTKALILPYPNNPTGAIMNRQELEAIAEVLRDTNIVVLSDEIYCMLTYQGEHVSIAQIDGMRERTIVIDGFSKSYAMTGWRLGWAMGPRELMKSICKIHQFGIMCAPTTAQFAGIEAIRTGDDDIIHMRSQYDIRRRFLVSELRSMGLECFEPHGAFYVFPSIKSTGLTSEEFCNRLLQEQHVAVIPGDAFGESGAGHVRISYSYSMAHLREACSRIRDFLQTL</sequence>
<keyword evidence="5" id="KW-0663">Pyridoxal phosphate</keyword>
<dbReference type="GO" id="GO:0008483">
    <property type="term" value="F:transaminase activity"/>
    <property type="evidence" value="ECO:0007669"/>
    <property type="project" value="UniProtKB-KW"/>
</dbReference>
<reference evidence="9" key="1">
    <citation type="submission" date="2017-04" db="EMBL/GenBank/DDBJ databases">
        <title>Function of individual gut microbiota members based on whole genome sequencing of pure cultures obtained from chicken caecum.</title>
        <authorList>
            <person name="Medvecky M."/>
            <person name="Cejkova D."/>
            <person name="Polansky O."/>
            <person name="Karasova D."/>
            <person name="Kubasova T."/>
            <person name="Cizek A."/>
            <person name="Rychlik I."/>
        </authorList>
    </citation>
    <scope>NUCLEOTIDE SEQUENCE [LARGE SCALE GENOMIC DNA]</scope>
    <source>
        <strain evidence="9">An179</strain>
    </source>
</reference>
<dbReference type="InterPro" id="IPR015421">
    <property type="entry name" value="PyrdxlP-dep_Trfase_major"/>
</dbReference>
<accession>A0A1Y4LYH3</accession>
<dbReference type="Proteomes" id="UP000195326">
    <property type="component" value="Unassembled WGS sequence"/>
</dbReference>
<dbReference type="EC" id="2.6.1.-" evidence="6"/>
<dbReference type="CDD" id="cd00609">
    <property type="entry name" value="AAT_like"/>
    <property type="match status" value="1"/>
</dbReference>
<dbReference type="GO" id="GO:0006520">
    <property type="term" value="P:amino acid metabolic process"/>
    <property type="evidence" value="ECO:0007669"/>
    <property type="project" value="InterPro"/>
</dbReference>
<dbReference type="GO" id="GO:0030170">
    <property type="term" value="F:pyridoxal phosphate binding"/>
    <property type="evidence" value="ECO:0007669"/>
    <property type="project" value="InterPro"/>
</dbReference>
<dbReference type="PANTHER" id="PTHR46383:SF3">
    <property type="entry name" value="ASPARTATE AMINOTRANSFERASE-RELATED"/>
    <property type="match status" value="1"/>
</dbReference>
<comment type="caution">
    <text evidence="8">The sequence shown here is derived from an EMBL/GenBank/DDBJ whole genome shotgun (WGS) entry which is preliminary data.</text>
</comment>
<keyword evidence="4 6" id="KW-0808">Transferase</keyword>
<evidence type="ECO:0000259" key="7">
    <source>
        <dbReference type="Pfam" id="PF00155"/>
    </source>
</evidence>
<evidence type="ECO:0000256" key="2">
    <source>
        <dbReference type="ARBA" id="ARBA00007441"/>
    </source>
</evidence>
<evidence type="ECO:0000256" key="1">
    <source>
        <dbReference type="ARBA" id="ARBA00001933"/>
    </source>
</evidence>
<evidence type="ECO:0000313" key="8">
    <source>
        <dbReference type="EMBL" id="OUP60699.1"/>
    </source>
</evidence>
<evidence type="ECO:0000313" key="9">
    <source>
        <dbReference type="Proteomes" id="UP000195326"/>
    </source>
</evidence>
<dbReference type="Pfam" id="PF00155">
    <property type="entry name" value="Aminotran_1_2"/>
    <property type="match status" value="1"/>
</dbReference>
<dbReference type="InterPro" id="IPR015422">
    <property type="entry name" value="PyrdxlP-dep_Trfase_small"/>
</dbReference>
<dbReference type="Gene3D" id="3.90.1150.10">
    <property type="entry name" value="Aspartate Aminotransferase, domain 1"/>
    <property type="match status" value="1"/>
</dbReference>
<feature type="domain" description="Aminotransferase class I/classII large" evidence="7">
    <location>
        <begin position="31"/>
        <end position="381"/>
    </location>
</feature>
<dbReference type="Gene3D" id="3.40.640.10">
    <property type="entry name" value="Type I PLP-dependent aspartate aminotransferase-like (Major domain)"/>
    <property type="match status" value="1"/>
</dbReference>
<evidence type="ECO:0000256" key="6">
    <source>
        <dbReference type="RuleBase" id="RU000481"/>
    </source>
</evidence>
<dbReference type="PROSITE" id="PS00105">
    <property type="entry name" value="AA_TRANSFER_CLASS_1"/>
    <property type="match status" value="1"/>
</dbReference>
<keyword evidence="3 6" id="KW-0032">Aminotransferase</keyword>
<evidence type="ECO:0000256" key="5">
    <source>
        <dbReference type="ARBA" id="ARBA00022898"/>
    </source>
</evidence>
<evidence type="ECO:0000256" key="4">
    <source>
        <dbReference type="ARBA" id="ARBA00022679"/>
    </source>
</evidence>
<dbReference type="InterPro" id="IPR015424">
    <property type="entry name" value="PyrdxlP-dep_Trfase"/>
</dbReference>
<gene>
    <name evidence="8" type="ORF">B5F15_00335</name>
</gene>
<dbReference type="InterPro" id="IPR004838">
    <property type="entry name" value="NHTrfase_class1_PyrdxlP-BS"/>
</dbReference>
<dbReference type="InterPro" id="IPR050596">
    <property type="entry name" value="AspAT/PAT-like"/>
</dbReference>
<dbReference type="InterPro" id="IPR004839">
    <property type="entry name" value="Aminotransferase_I/II_large"/>
</dbReference>
<dbReference type="FunFam" id="3.40.640.10:FF:000033">
    <property type="entry name" value="Aspartate aminotransferase"/>
    <property type="match status" value="1"/>
</dbReference>
<comment type="similarity">
    <text evidence="2 6">Belongs to the class-I pyridoxal-phosphate-dependent aminotransferase family.</text>
</comment>